<evidence type="ECO:0000313" key="4">
    <source>
        <dbReference type="Proteomes" id="UP000215914"/>
    </source>
</evidence>
<protein>
    <recommendedName>
        <fullName evidence="1">KIB1-4 beta-propeller domain-containing protein</fullName>
    </recommendedName>
</protein>
<dbReference type="PANTHER" id="PTHR33127:SF5">
    <property type="entry name" value="TRANSMEMBRANE PROTEIN"/>
    <property type="match status" value="1"/>
</dbReference>
<organism evidence="3 4">
    <name type="scientific">Helianthus annuus</name>
    <name type="common">Common sunflower</name>
    <dbReference type="NCBI Taxonomy" id="4232"/>
    <lineage>
        <taxon>Eukaryota</taxon>
        <taxon>Viridiplantae</taxon>
        <taxon>Streptophyta</taxon>
        <taxon>Embryophyta</taxon>
        <taxon>Tracheophyta</taxon>
        <taxon>Spermatophyta</taxon>
        <taxon>Magnoliopsida</taxon>
        <taxon>eudicotyledons</taxon>
        <taxon>Gunneridae</taxon>
        <taxon>Pentapetalae</taxon>
        <taxon>asterids</taxon>
        <taxon>campanulids</taxon>
        <taxon>Asterales</taxon>
        <taxon>Asteraceae</taxon>
        <taxon>Asteroideae</taxon>
        <taxon>Heliantheae alliance</taxon>
        <taxon>Heliantheae</taxon>
        <taxon>Helianthus</taxon>
    </lineage>
</organism>
<dbReference type="InParanoid" id="A0A251VRL6"/>
<evidence type="ECO:0000259" key="1">
    <source>
        <dbReference type="Pfam" id="PF03478"/>
    </source>
</evidence>
<dbReference type="Pfam" id="PF03478">
    <property type="entry name" value="Beta-prop_KIB1-4"/>
    <property type="match status" value="1"/>
</dbReference>
<name>A0A251VRL6_HELAN</name>
<sequence>MELCVGVEYMKFRATCKHCYLAAPLSQWSSKTSKRLQLFSLVKSPWLMVLDTYRNIITFIDPIYGEKYFIKTPQELKGDYQIYCSRYGWLLLYKFSGPLVFFNPLTRDIRKLPEVPYMQSFCFSAPPTSPNCIVVGFTTGTWDVYVHFVSGESSWLLDSLDFGSDHPYSFDFPTFNGRDIYALCNNKRIEAFRDIADDDFTWDEVTNNVPIRSSADYFLSSCDQHLLLVIVGAFGESVEVFKLNDSSDGWEKIDGLGKHMIYISNTSCICLEAKSPEMGNKIYFPRLLRNDDRKIVFYSLETRKYHTFDDNNIQESFGTDLFKTNYLCYLHTWIEPSWP</sequence>
<dbReference type="PANTHER" id="PTHR33127">
    <property type="entry name" value="TRANSMEMBRANE PROTEIN"/>
    <property type="match status" value="1"/>
</dbReference>
<dbReference type="AlphaFoldDB" id="A0A251VRL6"/>
<proteinExistence type="predicted"/>
<dbReference type="Gramene" id="mRNA:HanXRQr2_Chr01g0039801">
    <property type="protein sequence ID" value="CDS:HanXRQr2_Chr01g0039801.1"/>
    <property type="gene ID" value="HanXRQr2_Chr01g0039801"/>
</dbReference>
<evidence type="ECO:0000313" key="2">
    <source>
        <dbReference type="EMBL" id="KAF5823573.1"/>
    </source>
</evidence>
<keyword evidence="4" id="KW-1185">Reference proteome</keyword>
<feature type="domain" description="KIB1-4 beta-propeller" evidence="1">
    <location>
        <begin position="65"/>
        <end position="298"/>
    </location>
</feature>
<dbReference type="EMBL" id="MNCJ02000316">
    <property type="protein sequence ID" value="KAF5823573.1"/>
    <property type="molecule type" value="Genomic_DNA"/>
</dbReference>
<reference evidence="2 4" key="1">
    <citation type="journal article" date="2017" name="Nature">
        <title>The sunflower genome provides insights into oil metabolism, flowering and Asterid evolution.</title>
        <authorList>
            <person name="Badouin H."/>
            <person name="Gouzy J."/>
            <person name="Grassa C.J."/>
            <person name="Murat F."/>
            <person name="Staton S.E."/>
            <person name="Cottret L."/>
            <person name="Lelandais-Briere C."/>
            <person name="Owens G.L."/>
            <person name="Carrere S."/>
            <person name="Mayjonade B."/>
            <person name="Legrand L."/>
            <person name="Gill N."/>
            <person name="Kane N.C."/>
            <person name="Bowers J.E."/>
            <person name="Hubner S."/>
            <person name="Bellec A."/>
            <person name="Berard A."/>
            <person name="Berges H."/>
            <person name="Blanchet N."/>
            <person name="Boniface M.C."/>
            <person name="Brunel D."/>
            <person name="Catrice O."/>
            <person name="Chaidir N."/>
            <person name="Claudel C."/>
            <person name="Donnadieu C."/>
            <person name="Faraut T."/>
            <person name="Fievet G."/>
            <person name="Helmstetter N."/>
            <person name="King M."/>
            <person name="Knapp S.J."/>
            <person name="Lai Z."/>
            <person name="Le Paslier M.C."/>
            <person name="Lippi Y."/>
            <person name="Lorenzon L."/>
            <person name="Mandel J.R."/>
            <person name="Marage G."/>
            <person name="Marchand G."/>
            <person name="Marquand E."/>
            <person name="Bret-Mestries E."/>
            <person name="Morien E."/>
            <person name="Nambeesan S."/>
            <person name="Nguyen T."/>
            <person name="Pegot-Espagnet P."/>
            <person name="Pouilly N."/>
            <person name="Raftis F."/>
            <person name="Sallet E."/>
            <person name="Schiex T."/>
            <person name="Thomas J."/>
            <person name="Vandecasteele C."/>
            <person name="Vares D."/>
            <person name="Vear F."/>
            <person name="Vautrin S."/>
            <person name="Crespi M."/>
            <person name="Mangin B."/>
            <person name="Burke J.M."/>
            <person name="Salse J."/>
            <person name="Munos S."/>
            <person name="Vincourt P."/>
            <person name="Rieseberg L.H."/>
            <person name="Langlade N.B."/>
        </authorList>
    </citation>
    <scope>NUCLEOTIDE SEQUENCE [LARGE SCALE GENOMIC DNA]</scope>
    <source>
        <strain evidence="4">cv. SF193</strain>
        <tissue evidence="2">Leaves</tissue>
    </source>
</reference>
<dbReference type="Proteomes" id="UP000215914">
    <property type="component" value="Chromosome 1"/>
</dbReference>
<dbReference type="EMBL" id="CM007890">
    <property type="protein sequence ID" value="OTG38188.1"/>
    <property type="molecule type" value="Genomic_DNA"/>
</dbReference>
<reference evidence="3" key="2">
    <citation type="submission" date="2017-02" db="EMBL/GenBank/DDBJ databases">
        <title>Sunflower complete genome.</title>
        <authorList>
            <person name="Langlade N."/>
            <person name="Munos S."/>
        </authorList>
    </citation>
    <scope>NUCLEOTIDE SEQUENCE [LARGE SCALE GENOMIC DNA]</scope>
    <source>
        <tissue evidence="3">Leaves</tissue>
    </source>
</reference>
<dbReference type="OMA" id="NNDEMEN"/>
<dbReference type="InterPro" id="IPR005174">
    <property type="entry name" value="KIB1-4_b-propeller"/>
</dbReference>
<evidence type="ECO:0000313" key="3">
    <source>
        <dbReference type="EMBL" id="OTG38188.1"/>
    </source>
</evidence>
<reference evidence="2" key="3">
    <citation type="submission" date="2020-06" db="EMBL/GenBank/DDBJ databases">
        <title>Helianthus annuus Genome sequencing and assembly Release 2.</title>
        <authorList>
            <person name="Gouzy J."/>
            <person name="Langlade N."/>
            <person name="Munos S."/>
        </authorList>
    </citation>
    <scope>NUCLEOTIDE SEQUENCE</scope>
    <source>
        <tissue evidence="2">Leaves</tissue>
    </source>
</reference>
<accession>A0A251VRL6</accession>
<gene>
    <name evidence="3" type="ORF">HannXRQ_Chr01g0026991</name>
    <name evidence="2" type="ORF">HanXRQr2_Chr01g0039801</name>
</gene>